<dbReference type="PROSITE" id="PS50887">
    <property type="entry name" value="GGDEF"/>
    <property type="match status" value="1"/>
</dbReference>
<dbReference type="CDD" id="cd01948">
    <property type="entry name" value="EAL"/>
    <property type="match status" value="1"/>
</dbReference>
<dbReference type="Pfam" id="PF00990">
    <property type="entry name" value="GGDEF"/>
    <property type="match status" value="1"/>
</dbReference>
<dbReference type="PANTHER" id="PTHR44757:SF2">
    <property type="entry name" value="BIOFILM ARCHITECTURE MAINTENANCE PROTEIN MBAA"/>
    <property type="match status" value="1"/>
</dbReference>
<dbReference type="SMART" id="SM00267">
    <property type="entry name" value="GGDEF"/>
    <property type="match status" value="1"/>
</dbReference>
<evidence type="ECO:0000256" key="1">
    <source>
        <dbReference type="SAM" id="Phobius"/>
    </source>
</evidence>
<dbReference type="CDD" id="cd06225">
    <property type="entry name" value="HAMP"/>
    <property type="match status" value="1"/>
</dbReference>
<organism evidence="5 6">
    <name type="scientific">Tepidiphilus thermophilus</name>
    <dbReference type="NCBI Taxonomy" id="876478"/>
    <lineage>
        <taxon>Bacteria</taxon>
        <taxon>Pseudomonadati</taxon>
        <taxon>Pseudomonadota</taxon>
        <taxon>Hydrogenophilia</taxon>
        <taxon>Hydrogenophilales</taxon>
        <taxon>Hydrogenophilaceae</taxon>
        <taxon>Tepidiphilus</taxon>
    </lineage>
</organism>
<dbReference type="EMBL" id="CYHH01000002">
    <property type="protein sequence ID" value="CUB05611.1"/>
    <property type="molecule type" value="Genomic_DNA"/>
</dbReference>
<evidence type="ECO:0000259" key="3">
    <source>
        <dbReference type="PROSITE" id="PS50885"/>
    </source>
</evidence>
<dbReference type="InterPro" id="IPR001633">
    <property type="entry name" value="EAL_dom"/>
</dbReference>
<dbReference type="GO" id="GO:0007165">
    <property type="term" value="P:signal transduction"/>
    <property type="evidence" value="ECO:0007669"/>
    <property type="project" value="InterPro"/>
</dbReference>
<dbReference type="InterPro" id="IPR052155">
    <property type="entry name" value="Biofilm_reg_signaling"/>
</dbReference>
<dbReference type="PROSITE" id="PS50885">
    <property type="entry name" value="HAMP"/>
    <property type="match status" value="1"/>
</dbReference>
<feature type="domain" description="HAMP" evidence="3">
    <location>
        <begin position="190"/>
        <end position="242"/>
    </location>
</feature>
<dbReference type="SMART" id="SM00304">
    <property type="entry name" value="HAMP"/>
    <property type="match status" value="1"/>
</dbReference>
<dbReference type="Pfam" id="PF00672">
    <property type="entry name" value="HAMP"/>
    <property type="match status" value="1"/>
</dbReference>
<dbReference type="CDD" id="cd01949">
    <property type="entry name" value="GGDEF"/>
    <property type="match status" value="1"/>
</dbReference>
<gene>
    <name evidence="5" type="ORF">Ga0061068_10264</name>
</gene>
<keyword evidence="6" id="KW-1185">Reference proteome</keyword>
<dbReference type="InterPro" id="IPR035919">
    <property type="entry name" value="EAL_sf"/>
</dbReference>
<feature type="domain" description="GGDEF" evidence="4">
    <location>
        <begin position="283"/>
        <end position="421"/>
    </location>
</feature>
<dbReference type="PANTHER" id="PTHR44757">
    <property type="entry name" value="DIGUANYLATE CYCLASE DGCP"/>
    <property type="match status" value="1"/>
</dbReference>
<dbReference type="Gene3D" id="3.20.20.450">
    <property type="entry name" value="EAL domain"/>
    <property type="match status" value="1"/>
</dbReference>
<reference evidence="6" key="1">
    <citation type="submission" date="2015-08" db="EMBL/GenBank/DDBJ databases">
        <authorList>
            <person name="Babu N.S."/>
            <person name="Beckwith C.J."/>
            <person name="Beseler K.G."/>
            <person name="Brison A."/>
            <person name="Carone J.V."/>
            <person name="Caskin T.P."/>
            <person name="Diamond M."/>
            <person name="Durham M.E."/>
            <person name="Foxe J.M."/>
            <person name="Go M."/>
            <person name="Henderson B.A."/>
            <person name="Jones I.B."/>
            <person name="McGettigan J.A."/>
            <person name="Micheletti S.J."/>
            <person name="Nasrallah M.E."/>
            <person name="Ortiz D."/>
            <person name="Piller C.R."/>
            <person name="Privatt S.R."/>
            <person name="Schneider S.L."/>
            <person name="Sharp S."/>
            <person name="Smith T.C."/>
            <person name="Stanton J.D."/>
            <person name="Ullery H.E."/>
            <person name="Wilson R.J."/>
            <person name="Serrano M.G."/>
            <person name="Buck G."/>
            <person name="Lee V."/>
            <person name="Wang Y."/>
            <person name="Carvalho R."/>
            <person name="Voegtly L."/>
            <person name="Shi R."/>
            <person name="Duckworth R."/>
            <person name="Johnson A."/>
            <person name="Loviza R."/>
            <person name="Walstead R."/>
            <person name="Shah Z."/>
            <person name="Kiflezghi M."/>
            <person name="Wade K."/>
            <person name="Ball S.L."/>
            <person name="Bradley K.W."/>
            <person name="Asai D.J."/>
            <person name="Bowman C.A."/>
            <person name="Russell D.A."/>
            <person name="Pope W.H."/>
            <person name="Jacobs-Sera D."/>
            <person name="Hendrix R.W."/>
            <person name="Hatfull G.F."/>
        </authorList>
    </citation>
    <scope>NUCLEOTIDE SEQUENCE [LARGE SCALE GENOMIC DNA]</scope>
    <source>
        <strain evidence="6">JCM 19170</strain>
    </source>
</reference>
<dbReference type="NCBIfam" id="TIGR00254">
    <property type="entry name" value="GGDEF"/>
    <property type="match status" value="1"/>
</dbReference>
<dbReference type="InterPro" id="IPR003660">
    <property type="entry name" value="HAMP_dom"/>
</dbReference>
<dbReference type="Gene3D" id="3.30.70.270">
    <property type="match status" value="1"/>
</dbReference>
<evidence type="ECO:0000259" key="2">
    <source>
        <dbReference type="PROSITE" id="PS50883"/>
    </source>
</evidence>
<feature type="domain" description="EAL" evidence="2">
    <location>
        <begin position="430"/>
        <end position="684"/>
    </location>
</feature>
<evidence type="ECO:0000313" key="5">
    <source>
        <dbReference type="EMBL" id="CUB05611.1"/>
    </source>
</evidence>
<dbReference type="RefSeq" id="WP_055422793.1">
    <property type="nucleotide sequence ID" value="NZ_CYHH01000002.1"/>
</dbReference>
<dbReference type="SUPFAM" id="SSF158472">
    <property type="entry name" value="HAMP domain-like"/>
    <property type="match status" value="1"/>
</dbReference>
<dbReference type="SUPFAM" id="SSF55073">
    <property type="entry name" value="Nucleotide cyclase"/>
    <property type="match status" value="1"/>
</dbReference>
<protein>
    <submittedName>
        <fullName evidence="5">Diguanylate cyclase (GGDEF) domain</fullName>
    </submittedName>
</protein>
<proteinExistence type="predicted"/>
<dbReference type="SUPFAM" id="SSF141868">
    <property type="entry name" value="EAL domain-like"/>
    <property type="match status" value="1"/>
</dbReference>
<accession>A0A0K6IR87</accession>
<name>A0A0K6IR87_9PROT</name>
<dbReference type="Proteomes" id="UP000182108">
    <property type="component" value="Unassembled WGS sequence"/>
</dbReference>
<feature type="transmembrane region" description="Helical" evidence="1">
    <location>
        <begin position="165"/>
        <end position="188"/>
    </location>
</feature>
<keyword evidence="1" id="KW-0812">Transmembrane</keyword>
<dbReference type="Pfam" id="PF00563">
    <property type="entry name" value="EAL"/>
    <property type="match status" value="1"/>
</dbReference>
<evidence type="ECO:0000313" key="6">
    <source>
        <dbReference type="Proteomes" id="UP000182108"/>
    </source>
</evidence>
<dbReference type="Gene3D" id="6.10.340.10">
    <property type="match status" value="1"/>
</dbReference>
<keyword evidence="1" id="KW-0472">Membrane</keyword>
<dbReference type="PROSITE" id="PS50883">
    <property type="entry name" value="EAL"/>
    <property type="match status" value="1"/>
</dbReference>
<dbReference type="FunFam" id="3.20.20.450:FF:000001">
    <property type="entry name" value="Cyclic di-GMP phosphodiesterase yahA"/>
    <property type="match status" value="1"/>
</dbReference>
<dbReference type="InterPro" id="IPR000160">
    <property type="entry name" value="GGDEF_dom"/>
</dbReference>
<dbReference type="InterPro" id="IPR029787">
    <property type="entry name" value="Nucleotide_cyclase"/>
</dbReference>
<sequence length="698" mass="77142">MHRPRFGLIARIAWLVLAIEALAFGALTAVYLDRSRTLMERRIETQLQRVGRMLQEENLPLNAVSTPALMSDLIGLGYQGGFVLGGSGRVIVASDPLLLGKKADEVPGFDPSWLNASVRSGFEAFFAPERLTAVLHVRGPESSAPLYTVVLTFDTAELRAATREVIAWGAALSLAFLLFTSFAIVFVAHRLITRRVQHTLRALKQIEDGALEMRISITATDELGDLQQGINSMTEKLAATIAEQKQAQARIRQLAFYDQLTGLPNRVAILEYLREVLSNDGGSHGALLLFDLDDFKTLNETLGHEAGDELLREVAERLRDGLGGEAQVARVGGDEFLVVLTGLGEDEAEARGRVEALFERLRTLLVQPCRIGHAQLRTTASCGVALFHGARVGLDELLKRAELAMYHAKASGRNRLCFFDEEMARAVRHRAELERDLEQAIEAGQFVLYYQLQVRGPHQAVGAEALIRWPHPERGMISPAEFIPLAEETGLIVPLGRWVLETACRQLVSWASTPETAQLTLSVNVSARQIYQPDFVDQVLEVVEKSGADPRRLKLELTESTLASDIAGVIEKMRLLKQKGIGFALDDFGTGYSSLTYLKRLPLDELKIDQSFVRDVLTDSNDAAIARTIVALAHSLGLEVIAEGVETPEQWKFLAELGCPAYQGYYFARPVPIERFEETLRGFLLVQREIGLPTDSGR</sequence>
<keyword evidence="1" id="KW-1133">Transmembrane helix</keyword>
<dbReference type="GO" id="GO:0016020">
    <property type="term" value="C:membrane"/>
    <property type="evidence" value="ECO:0007669"/>
    <property type="project" value="InterPro"/>
</dbReference>
<dbReference type="InterPro" id="IPR043128">
    <property type="entry name" value="Rev_trsase/Diguanyl_cyclase"/>
</dbReference>
<dbReference type="SMART" id="SM00052">
    <property type="entry name" value="EAL"/>
    <property type="match status" value="1"/>
</dbReference>
<evidence type="ECO:0000259" key="4">
    <source>
        <dbReference type="PROSITE" id="PS50887"/>
    </source>
</evidence>
<feature type="transmembrane region" description="Helical" evidence="1">
    <location>
        <begin position="12"/>
        <end position="32"/>
    </location>
</feature>
<dbReference type="AlphaFoldDB" id="A0A0K6IR87"/>